<keyword evidence="2" id="KW-0677">Repeat</keyword>
<dbReference type="InterPro" id="IPR028994">
    <property type="entry name" value="Integrin_alpha_N"/>
</dbReference>
<dbReference type="SMART" id="SM00191">
    <property type="entry name" value="Int_alpha"/>
    <property type="match status" value="6"/>
</dbReference>
<reference evidence="7" key="1">
    <citation type="submission" date="2020-06" db="EMBL/GenBank/DDBJ databases">
        <title>Thalassolituus marinus alknpb1M-1, a hydrocarbon-degrading bacterium isolated from the deep-sea overlying water using an in-situ strategy from the South China Sea basin.</title>
        <authorList>
            <person name="Dong C."/>
            <person name="Chen Y."/>
            <person name="Shao Z."/>
        </authorList>
    </citation>
    <scope>NUCLEOTIDE SEQUENCE [LARGE SCALE GENOMIC DNA]</scope>
    <source>
        <strain evidence="7">alknpb1M-1</strain>
    </source>
</reference>
<keyword evidence="1" id="KW-0732">Signal</keyword>
<dbReference type="EMBL" id="CP054475">
    <property type="protein sequence ID" value="UXD89406.1"/>
    <property type="molecule type" value="Genomic_DNA"/>
</dbReference>
<dbReference type="GO" id="GO:0007229">
    <property type="term" value="P:integrin-mediated signaling pathway"/>
    <property type="evidence" value="ECO:0007669"/>
    <property type="project" value="UniProtKB-KW"/>
</dbReference>
<proteinExistence type="predicted"/>
<dbReference type="InterPro" id="IPR013517">
    <property type="entry name" value="FG-GAP"/>
</dbReference>
<evidence type="ECO:0000256" key="4">
    <source>
        <dbReference type="SAM" id="MobiDB-lite"/>
    </source>
</evidence>
<keyword evidence="6" id="KW-0401">Integrin</keyword>
<evidence type="ECO:0000256" key="3">
    <source>
        <dbReference type="ARBA" id="ARBA00023180"/>
    </source>
</evidence>
<dbReference type="Gene3D" id="2.130.10.130">
    <property type="entry name" value="Integrin alpha, N-terminal"/>
    <property type="match status" value="5"/>
</dbReference>
<dbReference type="InterPro" id="IPR044060">
    <property type="entry name" value="Bacterial_rp_domain"/>
</dbReference>
<dbReference type="Pfam" id="PF14312">
    <property type="entry name" value="FG-GAP_2"/>
    <property type="match status" value="6"/>
</dbReference>
<evidence type="ECO:0000313" key="6">
    <source>
        <dbReference type="EMBL" id="UXD89406.1"/>
    </source>
</evidence>
<keyword evidence="7" id="KW-1185">Reference proteome</keyword>
<protein>
    <submittedName>
        <fullName evidence="6">Integrin</fullName>
    </submittedName>
</protein>
<accession>A0ABY6AEB6</accession>
<evidence type="ECO:0000256" key="2">
    <source>
        <dbReference type="ARBA" id="ARBA00022737"/>
    </source>
</evidence>
<organism evidence="6 7">
    <name type="scientific">Thalassolituus hydrocarboniclasticus</name>
    <dbReference type="NCBI Taxonomy" id="2742796"/>
    <lineage>
        <taxon>Bacteria</taxon>
        <taxon>Pseudomonadati</taxon>
        <taxon>Pseudomonadota</taxon>
        <taxon>Gammaproteobacteria</taxon>
        <taxon>Oceanospirillales</taxon>
        <taxon>Oceanospirillaceae</taxon>
        <taxon>Thalassolituus</taxon>
    </lineage>
</organism>
<name>A0ABY6AEB6_9GAMM</name>
<evidence type="ECO:0000259" key="5">
    <source>
        <dbReference type="Pfam" id="PF18998"/>
    </source>
</evidence>
<feature type="region of interest" description="Disordered" evidence="4">
    <location>
        <begin position="1"/>
        <end position="20"/>
    </location>
</feature>
<evidence type="ECO:0000313" key="7">
    <source>
        <dbReference type="Proteomes" id="UP001065322"/>
    </source>
</evidence>
<dbReference type="PANTHER" id="PTHR36220">
    <property type="entry name" value="UNNAMED PRODUCT"/>
    <property type="match status" value="1"/>
</dbReference>
<gene>
    <name evidence="6" type="ORF">HUF19_11715</name>
</gene>
<dbReference type="SUPFAM" id="SSF82171">
    <property type="entry name" value="DPP6 N-terminal domain-like"/>
    <property type="match status" value="1"/>
</dbReference>
<dbReference type="InterPro" id="IPR013519">
    <property type="entry name" value="Int_alpha_beta-p"/>
</dbReference>
<sequence length="656" mass="67811">MRTHRVAVNAGAGGSISPDTAQVVDTETTTSFEITADNGYRIDGVSGCDGTLQGSTYTTGAITADCTVEASFIPADPVLSLSLTATKTFSFSWQDVAEETEYRLLESLDGQQDFTQIQTLPADTTGYQHSVFLPLRVNARYRLQACNLSDGYEDCRTSAEVTAQGSLADAVGYVKAARVDWGWNYPDDGYAAGWFGTAVALSADGSTLAIGMPGESNLNSGIDAEQSDIRGYSVGAVYVFRLTHGQWLQQAYIKASNADEGDIFGISLALSDDGSILAVGAFNEGSSIGGVDAAGAEQDNAARDAGAVYVFQRTGESWAQQAYIKASNTDAGDEFGRSLALSADGFTLAVGAPRERSSATGVGGDETDNSSGGVGAVYMFQRAGLSWAQQAYIKASNAGEGDEFGSSVALSADGSTLAVGAYREASSATGVGGDETDDSLRYAGAVYMFQRTDLSWTQLAYIKASNTDADDYFGSSLALSADGSTLAVGAWGEASSATGVGGDQVDNIANRAGAVYLFQRTDLNWAQQAYIKASNSGRDDHFGHAVALSADGDSLAVSAPVESSSATGINGEQMDDAAPGSGAVYLFQRTEAGWAQPAYIKASNTGELDFFGNSVALSADGQTLAVGASEEASSATGINGDQTNNNAVGSGAVYLY</sequence>
<dbReference type="Pfam" id="PF18998">
    <property type="entry name" value="Flg_new_2"/>
    <property type="match status" value="1"/>
</dbReference>
<evidence type="ECO:0000256" key="1">
    <source>
        <dbReference type="ARBA" id="ARBA00022729"/>
    </source>
</evidence>
<keyword evidence="3" id="KW-0325">Glycoprotein</keyword>
<dbReference type="Proteomes" id="UP001065322">
    <property type="component" value="Chromosome"/>
</dbReference>
<feature type="domain" description="Bacterial repeat" evidence="5">
    <location>
        <begin position="5"/>
        <end position="72"/>
    </location>
</feature>
<dbReference type="PANTHER" id="PTHR36220:SF1">
    <property type="entry name" value="GAMMA TUBULIN COMPLEX COMPONENT C-TERMINAL DOMAIN-CONTAINING PROTEIN"/>
    <property type="match status" value="1"/>
</dbReference>